<name>A0A1Z5RLP4_SORBI</name>
<feature type="domain" description="Peptidase C14 caspase" evidence="2">
    <location>
        <begin position="170"/>
        <end position="475"/>
    </location>
</feature>
<keyword evidence="4" id="KW-1185">Reference proteome</keyword>
<protein>
    <recommendedName>
        <fullName evidence="2">Peptidase C14 caspase domain-containing protein</fullName>
    </recommendedName>
</protein>
<dbReference type="Gramene" id="OQU84597">
    <property type="protein sequence ID" value="OQU84597"/>
    <property type="gene ID" value="SORBI_3004G085800"/>
</dbReference>
<dbReference type="ExpressionAtlas" id="A0A1Z5RLP4">
    <property type="expression patterns" value="baseline and differential"/>
</dbReference>
<comment type="similarity">
    <text evidence="1">Belongs to the peptidase C14B family.</text>
</comment>
<organism evidence="3 4">
    <name type="scientific">Sorghum bicolor</name>
    <name type="common">Sorghum</name>
    <name type="synonym">Sorghum vulgare</name>
    <dbReference type="NCBI Taxonomy" id="4558"/>
    <lineage>
        <taxon>Eukaryota</taxon>
        <taxon>Viridiplantae</taxon>
        <taxon>Streptophyta</taxon>
        <taxon>Embryophyta</taxon>
        <taxon>Tracheophyta</taxon>
        <taxon>Spermatophyta</taxon>
        <taxon>Magnoliopsida</taxon>
        <taxon>Liliopsida</taxon>
        <taxon>Poales</taxon>
        <taxon>Poaceae</taxon>
        <taxon>PACMAD clade</taxon>
        <taxon>Panicoideae</taxon>
        <taxon>Andropogonodae</taxon>
        <taxon>Andropogoneae</taxon>
        <taxon>Sorghinae</taxon>
        <taxon>Sorghum</taxon>
    </lineage>
</organism>
<dbReference type="Proteomes" id="UP000000768">
    <property type="component" value="Chromosome 4"/>
</dbReference>
<dbReference type="InterPro" id="IPR050452">
    <property type="entry name" value="Metacaspase"/>
</dbReference>
<dbReference type="PANTHER" id="PTHR48104:SF7">
    <property type="entry name" value="METACASPASE-9"/>
    <property type="match status" value="1"/>
</dbReference>
<dbReference type="Pfam" id="PF00656">
    <property type="entry name" value="Peptidase_C14"/>
    <property type="match status" value="1"/>
</dbReference>
<evidence type="ECO:0000313" key="4">
    <source>
        <dbReference type="Proteomes" id="UP000000768"/>
    </source>
</evidence>
<dbReference type="FunCoup" id="A0A1Z5RLP4">
    <property type="interactions" value="131"/>
</dbReference>
<gene>
    <name evidence="3" type="ORF">SORBI_3004G085800</name>
</gene>
<dbReference type="InParanoid" id="A0A1Z5RLP4"/>
<evidence type="ECO:0000259" key="2">
    <source>
        <dbReference type="Pfam" id="PF00656"/>
    </source>
</evidence>
<proteinExistence type="inferred from homology"/>
<dbReference type="PANTHER" id="PTHR48104">
    <property type="entry name" value="METACASPASE-4"/>
    <property type="match status" value="1"/>
</dbReference>
<reference evidence="4" key="2">
    <citation type="journal article" date="2018" name="Plant J.">
        <title>The Sorghum bicolor reference genome: improved assembly, gene annotations, a transcriptome atlas, and signatures of genome organization.</title>
        <authorList>
            <person name="McCormick R.F."/>
            <person name="Truong S.K."/>
            <person name="Sreedasyam A."/>
            <person name="Jenkins J."/>
            <person name="Shu S."/>
            <person name="Sims D."/>
            <person name="Kennedy M."/>
            <person name="Amirebrahimi M."/>
            <person name="Weers B.D."/>
            <person name="McKinley B."/>
            <person name="Mattison A."/>
            <person name="Morishige D.T."/>
            <person name="Grimwood J."/>
            <person name="Schmutz J."/>
            <person name="Mullet J.E."/>
        </authorList>
    </citation>
    <scope>NUCLEOTIDE SEQUENCE [LARGE SCALE GENOMIC DNA]</scope>
    <source>
        <strain evidence="4">cv. BTx623</strain>
    </source>
</reference>
<dbReference type="AlphaFoldDB" id="A0A1Z5RLP4"/>
<dbReference type="GO" id="GO:0006508">
    <property type="term" value="P:proteolysis"/>
    <property type="evidence" value="ECO:0000318"/>
    <property type="project" value="GO_Central"/>
</dbReference>
<dbReference type="Gene3D" id="3.40.50.12660">
    <property type="match status" value="2"/>
</dbReference>
<dbReference type="EMBL" id="CM000763">
    <property type="protein sequence ID" value="OQU84597.1"/>
    <property type="molecule type" value="Genomic_DNA"/>
</dbReference>
<sequence length="492" mass="52513">MTDRPNCWPTSQPDDERTMDVRSFVFFLTSLPGWDEFVRDGSSICDLIDCKCKCVHASRSSTRSWSISTGIWHVAATSSPVQLLALLQSPKFPISLHPQGKQLQQMNQDMKTRQRSYSMNTGDHAAYIYIYTHNGGRNRYLISLKHAPAVDPELEKKTAMEVDGGKKKMLATLVGCNYAGTEYELQGCINDVHAMRAVLLDRFGFAPANVTVLTDDHDDSGGGTIPTGAGVRRALSDMVARAAPGDVLFFHFSGHGTLVPPVVTGSGHGDRDDEAIVPCDFNLITDVDFRELVDRLPRGATFTMVSDSCHSGGLIDQEKEQIGPTTAAADSYLHGGARAARFLPYAAVLGHLSGASGVGASASHHVADHLVALFGADASAKFRFHRHHGNSSGAAARTDDDDAGILLSGCQTDETSADVAAAGGGSACGAFSAALQAVLAAHPAPMSNREVVLRAREVLGEQGFQQHPCLYCSDANADAPFLGQHESMAKSN</sequence>
<dbReference type="eggNOG" id="KOG1546">
    <property type="taxonomic scope" value="Eukaryota"/>
</dbReference>
<accession>A0A1Z5RLP4</accession>
<evidence type="ECO:0000313" key="3">
    <source>
        <dbReference type="EMBL" id="OQU84597.1"/>
    </source>
</evidence>
<dbReference type="InterPro" id="IPR011600">
    <property type="entry name" value="Pept_C14_caspase"/>
</dbReference>
<dbReference type="GO" id="GO:0004197">
    <property type="term" value="F:cysteine-type endopeptidase activity"/>
    <property type="evidence" value="ECO:0000318"/>
    <property type="project" value="GO_Central"/>
</dbReference>
<dbReference type="GO" id="GO:0005737">
    <property type="term" value="C:cytoplasm"/>
    <property type="evidence" value="ECO:0000318"/>
    <property type="project" value="GO_Central"/>
</dbReference>
<dbReference type="STRING" id="4558.A0A1Z5RLP4"/>
<evidence type="ECO:0000256" key="1">
    <source>
        <dbReference type="ARBA" id="ARBA00009005"/>
    </source>
</evidence>
<reference evidence="3 4" key="1">
    <citation type="journal article" date="2009" name="Nature">
        <title>The Sorghum bicolor genome and the diversification of grasses.</title>
        <authorList>
            <person name="Paterson A.H."/>
            <person name="Bowers J.E."/>
            <person name="Bruggmann R."/>
            <person name="Dubchak I."/>
            <person name="Grimwood J."/>
            <person name="Gundlach H."/>
            <person name="Haberer G."/>
            <person name="Hellsten U."/>
            <person name="Mitros T."/>
            <person name="Poliakov A."/>
            <person name="Schmutz J."/>
            <person name="Spannagl M."/>
            <person name="Tang H."/>
            <person name="Wang X."/>
            <person name="Wicker T."/>
            <person name="Bharti A.K."/>
            <person name="Chapman J."/>
            <person name="Feltus F.A."/>
            <person name="Gowik U."/>
            <person name="Grigoriev I.V."/>
            <person name="Lyons E."/>
            <person name="Maher C.A."/>
            <person name="Martis M."/>
            <person name="Narechania A."/>
            <person name="Otillar R.P."/>
            <person name="Penning B.W."/>
            <person name="Salamov A.A."/>
            <person name="Wang Y."/>
            <person name="Zhang L."/>
            <person name="Carpita N.C."/>
            <person name="Freeling M."/>
            <person name="Gingle A.R."/>
            <person name="Hash C.T."/>
            <person name="Keller B."/>
            <person name="Klein P."/>
            <person name="Kresovich S."/>
            <person name="McCann M.C."/>
            <person name="Ming R."/>
            <person name="Peterson D.G."/>
            <person name="Mehboob-ur-Rahman"/>
            <person name="Ware D."/>
            <person name="Westhoff P."/>
            <person name="Mayer K.F."/>
            <person name="Messing J."/>
            <person name="Rokhsar D.S."/>
        </authorList>
    </citation>
    <scope>NUCLEOTIDE SEQUENCE [LARGE SCALE GENOMIC DNA]</scope>
    <source>
        <strain evidence="4">cv. BTx623</strain>
    </source>
</reference>